<dbReference type="RefSeq" id="WP_188645928.1">
    <property type="nucleotide sequence ID" value="NZ_BMHQ01000001.1"/>
</dbReference>
<dbReference type="Gene3D" id="3.30.470.20">
    <property type="entry name" value="ATP-grasp fold, B domain"/>
    <property type="match status" value="1"/>
</dbReference>
<name>A0A8J2VBF7_9BACL</name>
<organism evidence="3 4">
    <name type="scientific">Marinithermofilum abyssi</name>
    <dbReference type="NCBI Taxonomy" id="1571185"/>
    <lineage>
        <taxon>Bacteria</taxon>
        <taxon>Bacillati</taxon>
        <taxon>Bacillota</taxon>
        <taxon>Bacilli</taxon>
        <taxon>Bacillales</taxon>
        <taxon>Thermoactinomycetaceae</taxon>
        <taxon>Marinithermofilum</taxon>
    </lineage>
</organism>
<accession>A0A8J2VBF7</accession>
<dbReference type="InterPro" id="IPR011761">
    <property type="entry name" value="ATP-grasp"/>
</dbReference>
<evidence type="ECO:0000259" key="2">
    <source>
        <dbReference type="PROSITE" id="PS50975"/>
    </source>
</evidence>
<comment type="caution">
    <text evidence="3">The sequence shown here is derived from an EMBL/GenBank/DDBJ whole genome shotgun (WGS) entry which is preliminary data.</text>
</comment>
<feature type="domain" description="ATP-grasp" evidence="2">
    <location>
        <begin position="12"/>
        <end position="242"/>
    </location>
</feature>
<keyword evidence="1" id="KW-0067">ATP-binding</keyword>
<evidence type="ECO:0000313" key="3">
    <source>
        <dbReference type="EMBL" id="GGE03462.1"/>
    </source>
</evidence>
<sequence length="243" mass="27364">MTKIGYKWGVHRTLMGDRRVKSALPETVWFSEENLWSMLKRHKTVILKPSGGTGGWGVIRVRDLGGHWFEIHSGPRKRIVSNRKTAFTSISSITRSASSRYLIQRCIDLATFRGAPIDIRVMVQRKRSTPWTVTGHLAKIAGKGYIVTNVALSKGFVLPVRQALKGSNMSGRPVQAVIRDLCDTALWSAQRLGRFSTVVGFDMGVDVNGRVWMIEANPKPAISLFLKLKDKSMYRTIMAYMKR</sequence>
<reference evidence="3" key="1">
    <citation type="journal article" date="2014" name="Int. J. Syst. Evol. Microbiol.">
        <title>Complete genome sequence of Corynebacterium casei LMG S-19264T (=DSM 44701T), isolated from a smear-ripened cheese.</title>
        <authorList>
            <consortium name="US DOE Joint Genome Institute (JGI-PGF)"/>
            <person name="Walter F."/>
            <person name="Albersmeier A."/>
            <person name="Kalinowski J."/>
            <person name="Ruckert C."/>
        </authorList>
    </citation>
    <scope>NUCLEOTIDE SEQUENCE</scope>
    <source>
        <strain evidence="3">CGMCC 1.15179</strain>
    </source>
</reference>
<reference evidence="3" key="2">
    <citation type="submission" date="2020-09" db="EMBL/GenBank/DDBJ databases">
        <authorList>
            <person name="Sun Q."/>
            <person name="Zhou Y."/>
        </authorList>
    </citation>
    <scope>NUCLEOTIDE SEQUENCE</scope>
    <source>
        <strain evidence="3">CGMCC 1.15179</strain>
    </source>
</reference>
<dbReference type="GO" id="GO:0046872">
    <property type="term" value="F:metal ion binding"/>
    <property type="evidence" value="ECO:0007669"/>
    <property type="project" value="InterPro"/>
</dbReference>
<proteinExistence type="predicted"/>
<dbReference type="EMBL" id="BMHQ01000001">
    <property type="protein sequence ID" value="GGE03462.1"/>
    <property type="molecule type" value="Genomic_DNA"/>
</dbReference>
<keyword evidence="4" id="KW-1185">Reference proteome</keyword>
<dbReference type="InterPro" id="IPR026838">
    <property type="entry name" value="YheC/D"/>
</dbReference>
<keyword evidence="1" id="KW-0547">Nucleotide-binding</keyword>
<dbReference type="Pfam" id="PF14398">
    <property type="entry name" value="ATPgrasp_YheCD"/>
    <property type="match status" value="1"/>
</dbReference>
<dbReference type="AlphaFoldDB" id="A0A8J2VBF7"/>
<dbReference type="Proteomes" id="UP000625210">
    <property type="component" value="Unassembled WGS sequence"/>
</dbReference>
<dbReference type="PROSITE" id="PS50975">
    <property type="entry name" value="ATP_GRASP"/>
    <property type="match status" value="1"/>
</dbReference>
<evidence type="ECO:0000256" key="1">
    <source>
        <dbReference type="PROSITE-ProRule" id="PRU00409"/>
    </source>
</evidence>
<protein>
    <recommendedName>
        <fullName evidence="2">ATP-grasp domain-containing protein</fullName>
    </recommendedName>
</protein>
<dbReference type="GO" id="GO:0005524">
    <property type="term" value="F:ATP binding"/>
    <property type="evidence" value="ECO:0007669"/>
    <property type="project" value="UniProtKB-UniRule"/>
</dbReference>
<evidence type="ECO:0000313" key="4">
    <source>
        <dbReference type="Proteomes" id="UP000625210"/>
    </source>
</evidence>
<gene>
    <name evidence="3" type="ORF">GCM10011571_00410</name>
</gene>
<dbReference type="SUPFAM" id="SSF56059">
    <property type="entry name" value="Glutathione synthetase ATP-binding domain-like"/>
    <property type="match status" value="1"/>
</dbReference>